<feature type="compositionally biased region" description="Acidic residues" evidence="1">
    <location>
        <begin position="240"/>
        <end position="249"/>
    </location>
</feature>
<evidence type="ECO:0000256" key="1">
    <source>
        <dbReference type="SAM" id="MobiDB-lite"/>
    </source>
</evidence>
<protein>
    <submittedName>
        <fullName evidence="2">Uncharacterized protein</fullName>
    </submittedName>
</protein>
<keyword evidence="3" id="KW-1185">Reference proteome</keyword>
<organism evidence="2 3">
    <name type="scientific">Brassica napus</name>
    <name type="common">Rape</name>
    <dbReference type="NCBI Taxonomy" id="3708"/>
    <lineage>
        <taxon>Eukaryota</taxon>
        <taxon>Viridiplantae</taxon>
        <taxon>Streptophyta</taxon>
        <taxon>Embryophyta</taxon>
        <taxon>Tracheophyta</taxon>
        <taxon>Spermatophyta</taxon>
        <taxon>Magnoliopsida</taxon>
        <taxon>eudicotyledons</taxon>
        <taxon>Gunneridae</taxon>
        <taxon>Pentapetalae</taxon>
        <taxon>rosids</taxon>
        <taxon>malvids</taxon>
        <taxon>Brassicales</taxon>
        <taxon>Brassicaceae</taxon>
        <taxon>Brassiceae</taxon>
        <taxon>Brassica</taxon>
    </lineage>
</organism>
<feature type="region of interest" description="Disordered" evidence="1">
    <location>
        <begin position="227"/>
        <end position="249"/>
    </location>
</feature>
<feature type="compositionally biased region" description="Basic and acidic residues" evidence="1">
    <location>
        <begin position="227"/>
        <end position="237"/>
    </location>
</feature>
<feature type="compositionally biased region" description="Basic and acidic residues" evidence="1">
    <location>
        <begin position="155"/>
        <end position="166"/>
    </location>
</feature>
<feature type="region of interest" description="Disordered" evidence="1">
    <location>
        <begin position="129"/>
        <end position="174"/>
    </location>
</feature>
<feature type="compositionally biased region" description="Acidic residues" evidence="1">
    <location>
        <begin position="143"/>
        <end position="154"/>
    </location>
</feature>
<name>A0ABQ7X8N6_BRANA</name>
<evidence type="ECO:0000313" key="3">
    <source>
        <dbReference type="Proteomes" id="UP000824890"/>
    </source>
</evidence>
<evidence type="ECO:0000313" key="2">
    <source>
        <dbReference type="EMBL" id="KAH0852335.1"/>
    </source>
</evidence>
<reference evidence="2 3" key="1">
    <citation type="submission" date="2021-05" db="EMBL/GenBank/DDBJ databases">
        <title>Genome Assembly of Synthetic Allotetraploid Brassica napus Reveals Homoeologous Exchanges between Subgenomes.</title>
        <authorList>
            <person name="Davis J.T."/>
        </authorList>
    </citation>
    <scope>NUCLEOTIDE SEQUENCE [LARGE SCALE GENOMIC DNA]</scope>
    <source>
        <strain evidence="3">cv. Da-Ae</strain>
        <tissue evidence="2">Seedling</tissue>
    </source>
</reference>
<accession>A0ABQ7X8N6</accession>
<proteinExistence type="predicted"/>
<gene>
    <name evidence="2" type="ORF">HID58_090865</name>
</gene>
<sequence>MLPLPELTNNIQVLLEALSEDVEIKREHMVIKRAVSVNARHDGSLLVITNPLLEEIRFTLKRDQLHPIKRIRHTSRFIPTNAQGSASHTNSLSISTASHTIDFTRSSDSFVLNKAREVAVKAFVPRDQLVGEGEPRHEPSLLEPEDGAEASGEEDPFHAREGHDPLGESLRSIDPLQSPLGLLRDARDGLNRAEEMVPLLVVLDQEAVHLRVDILNRDLEPVEGTRLGDLHVGHEPGGEILEDDSVGGGEEGEDVFDEVALAVVEVGLPVAGVLGEVDFLGGPEGGFGFLVHLPDLRWIGNMQNLSGVGVRSGSSAMEGMFVDDDFEGKRLMIEDVGKGFEEERERVEGGNRRNVLKISRGLLGKMKGIIVIWT</sequence>
<dbReference type="Proteomes" id="UP000824890">
    <property type="component" value="Unassembled WGS sequence"/>
</dbReference>
<comment type="caution">
    <text evidence="2">The sequence shown here is derived from an EMBL/GenBank/DDBJ whole genome shotgun (WGS) entry which is preliminary data.</text>
</comment>
<dbReference type="EMBL" id="JAGKQM010001132">
    <property type="protein sequence ID" value="KAH0852335.1"/>
    <property type="molecule type" value="Genomic_DNA"/>
</dbReference>